<evidence type="ECO:0000256" key="3">
    <source>
        <dbReference type="ARBA" id="ARBA00023002"/>
    </source>
</evidence>
<dbReference type="AlphaFoldDB" id="A0A0U1CWR6"/>
<dbReference type="RefSeq" id="WP_208859294.1">
    <property type="nucleotide sequence ID" value="NZ_CP157315.1"/>
</dbReference>
<keyword evidence="6" id="KW-1185">Reference proteome</keyword>
<comment type="cofactor">
    <cofactor evidence="1">
        <name>Mg(2+)</name>
        <dbReference type="ChEBI" id="CHEBI:18420"/>
    </cofactor>
</comment>
<comment type="cofactor">
    <cofactor evidence="2">
        <name>thiamine diphosphate</name>
        <dbReference type="ChEBI" id="CHEBI:58937"/>
    </cofactor>
</comment>
<dbReference type="GO" id="GO:0000287">
    <property type="term" value="F:magnesium ion binding"/>
    <property type="evidence" value="ECO:0007669"/>
    <property type="project" value="UniProtKB-ARBA"/>
</dbReference>
<gene>
    <name evidence="5" type="ORF">BN000_00558</name>
</gene>
<dbReference type="EMBL" id="CTEC01000001">
    <property type="protein sequence ID" value="CQD03449.1"/>
    <property type="molecule type" value="Genomic_DNA"/>
</dbReference>
<reference evidence="6" key="1">
    <citation type="submission" date="2015-03" db="EMBL/GenBank/DDBJ databases">
        <authorList>
            <person name="Urmite Genomes"/>
        </authorList>
    </citation>
    <scope>NUCLEOTIDE SEQUENCE [LARGE SCALE GENOMIC DNA]</scope>
    <source>
        <strain evidence="6">CSUR P1344</strain>
    </source>
</reference>
<dbReference type="Proteomes" id="UP000199601">
    <property type="component" value="Unassembled WGS sequence"/>
</dbReference>
<dbReference type="GO" id="GO:0004739">
    <property type="term" value="F:pyruvate dehydrogenase (acetyl-transferring) activity"/>
    <property type="evidence" value="ECO:0007669"/>
    <property type="project" value="TreeGrafter"/>
</dbReference>
<dbReference type="SUPFAM" id="SSF52518">
    <property type="entry name" value="Thiamin diphosphate-binding fold (THDP-binding)"/>
    <property type="match status" value="1"/>
</dbReference>
<evidence type="ECO:0000256" key="4">
    <source>
        <dbReference type="ARBA" id="ARBA00023052"/>
    </source>
</evidence>
<dbReference type="PANTHER" id="PTHR11516">
    <property type="entry name" value="PYRUVATE DEHYDROGENASE E1 COMPONENT, ALPHA SUBUNIT BACTERIAL AND ORGANELLAR"/>
    <property type="match status" value="1"/>
</dbReference>
<dbReference type="PANTHER" id="PTHR11516:SF60">
    <property type="entry name" value="PYRUVATE DEHYDROGENASE E1 COMPONENT SUBUNIT ALPHA"/>
    <property type="match status" value="1"/>
</dbReference>
<dbReference type="GO" id="GO:0006086">
    <property type="term" value="P:pyruvate decarboxylation to acetyl-CoA"/>
    <property type="evidence" value="ECO:0007669"/>
    <property type="project" value="TreeGrafter"/>
</dbReference>
<dbReference type="InterPro" id="IPR050642">
    <property type="entry name" value="PDH_E1_Alpha_Subunit"/>
</dbReference>
<dbReference type="InterPro" id="IPR029061">
    <property type="entry name" value="THDP-binding"/>
</dbReference>
<keyword evidence="4" id="KW-0786">Thiamine pyrophosphate</keyword>
<evidence type="ECO:0000313" key="6">
    <source>
        <dbReference type="Proteomes" id="UP000199601"/>
    </source>
</evidence>
<dbReference type="Gene3D" id="3.40.50.970">
    <property type="match status" value="1"/>
</dbReference>
<proteinExistence type="predicted"/>
<keyword evidence="3" id="KW-0560">Oxidoreductase</keyword>
<evidence type="ECO:0000313" key="5">
    <source>
        <dbReference type="EMBL" id="CQD03449.1"/>
    </source>
</evidence>
<evidence type="ECO:0000256" key="1">
    <source>
        <dbReference type="ARBA" id="ARBA00001946"/>
    </source>
</evidence>
<accession>A0A0U1CWR6</accession>
<protein>
    <submittedName>
        <fullName evidence="5">Dehydrogenase E1 component superfamily protein</fullName>
    </submittedName>
</protein>
<name>A0A0U1CWR6_9MYCO</name>
<dbReference type="Pfam" id="PF00676">
    <property type="entry name" value="E1_dh"/>
    <property type="match status" value="1"/>
</dbReference>
<evidence type="ECO:0000256" key="2">
    <source>
        <dbReference type="ARBA" id="ARBA00001964"/>
    </source>
</evidence>
<sequence length="304" mass="32196">MARTPELSAAHLGEQLELYRRMWVLRLLDMALEESRIDGLLNGPMVAAFGQEAVAVGTIAALRPGDIMSTAIRHFEHAQRVGRVLPLGPAIAELIAPSPVAAGGVPESPFATEWKQIFAASDPVRRSMVFALGDAYAQQVAGGGKVTLCVIGDDAVNSAEFKSAAAIALTWRLPVVFVVEDIRDGSGVRRGPRERHGLPVLAVDGKNVAAVHDSVAQAVQLAGSGGGPRLVEAVTYRTNHPAGVDPLVYARRQLTRAGVSAAHLYEVERRARRLVAEAAASANAQLRAERPAPVSEPGHWSPAS</sequence>
<dbReference type="InterPro" id="IPR001017">
    <property type="entry name" value="DH_E1"/>
</dbReference>
<organism evidence="5 6">
    <name type="scientific">Mycobacterium europaeum</name>
    <dbReference type="NCBI Taxonomy" id="761804"/>
    <lineage>
        <taxon>Bacteria</taxon>
        <taxon>Bacillati</taxon>
        <taxon>Actinomycetota</taxon>
        <taxon>Actinomycetes</taxon>
        <taxon>Mycobacteriales</taxon>
        <taxon>Mycobacteriaceae</taxon>
        <taxon>Mycobacterium</taxon>
        <taxon>Mycobacterium simiae complex</taxon>
    </lineage>
</organism>